<dbReference type="Proteomes" id="UP000199636">
    <property type="component" value="Unassembled WGS sequence"/>
</dbReference>
<dbReference type="RefSeq" id="WP_212633157.1">
    <property type="nucleotide sequence ID" value="NZ_FNDS01000010.1"/>
</dbReference>
<gene>
    <name evidence="1" type="ORF">SAMN05216272_110167</name>
</gene>
<name>A0A1G8L5G9_9PSED</name>
<reference evidence="2" key="1">
    <citation type="submission" date="2016-10" db="EMBL/GenBank/DDBJ databases">
        <authorList>
            <person name="Varghese N."/>
            <person name="Submissions S."/>
        </authorList>
    </citation>
    <scope>NUCLEOTIDE SEQUENCE [LARGE SCALE GENOMIC DNA]</scope>
    <source>
        <strain evidence="2">CCM 7469</strain>
    </source>
</reference>
<accession>A0A1G8L5G9</accession>
<sequence>YDQTTGERSRRFQGLGFCLTDQKQILCGVSETVGYVAYPKASSLPQVLKLLESIEFLEPAAKSP</sequence>
<keyword evidence="2" id="KW-1185">Reference proteome</keyword>
<dbReference type="AlphaFoldDB" id="A0A1G8L5G9"/>
<dbReference type="EMBL" id="FNDS01000010">
    <property type="protein sequence ID" value="SDI50926.1"/>
    <property type="molecule type" value="Genomic_DNA"/>
</dbReference>
<feature type="non-terminal residue" evidence="1">
    <location>
        <position position="1"/>
    </location>
</feature>
<evidence type="ECO:0000313" key="2">
    <source>
        <dbReference type="Proteomes" id="UP000199636"/>
    </source>
</evidence>
<organism evidence="1 2">
    <name type="scientific">Pseudomonas panipatensis</name>
    <dbReference type="NCBI Taxonomy" id="428992"/>
    <lineage>
        <taxon>Bacteria</taxon>
        <taxon>Pseudomonadati</taxon>
        <taxon>Pseudomonadota</taxon>
        <taxon>Gammaproteobacteria</taxon>
        <taxon>Pseudomonadales</taxon>
        <taxon>Pseudomonadaceae</taxon>
        <taxon>Pseudomonas</taxon>
    </lineage>
</organism>
<protein>
    <submittedName>
        <fullName evidence="1">Uncharacterized protein</fullName>
    </submittedName>
</protein>
<proteinExistence type="predicted"/>
<evidence type="ECO:0000313" key="1">
    <source>
        <dbReference type="EMBL" id="SDI50926.1"/>
    </source>
</evidence>